<organism evidence="1 2">
    <name type="scientific">Crenobacter intestini</name>
    <dbReference type="NCBI Taxonomy" id="2563443"/>
    <lineage>
        <taxon>Bacteria</taxon>
        <taxon>Pseudomonadati</taxon>
        <taxon>Pseudomonadota</taxon>
        <taxon>Betaproteobacteria</taxon>
        <taxon>Neisseriales</taxon>
        <taxon>Neisseriaceae</taxon>
        <taxon>Crenobacter</taxon>
    </lineage>
</organism>
<keyword evidence="2" id="KW-1185">Reference proteome</keyword>
<protein>
    <submittedName>
        <fullName evidence="1">DUF3313 domain-containing protein</fullName>
    </submittedName>
</protein>
<dbReference type="OrthoDB" id="5565234at2"/>
<gene>
    <name evidence="1" type="ORF">E5K04_00340</name>
</gene>
<dbReference type="InterPro" id="IPR021747">
    <property type="entry name" value="DUF3313"/>
</dbReference>
<name>A0A4T0V585_9NEIS</name>
<dbReference type="Pfam" id="PF11769">
    <property type="entry name" value="DUF3313"/>
    <property type="match status" value="1"/>
</dbReference>
<reference evidence="1 2" key="1">
    <citation type="submission" date="2019-04" db="EMBL/GenBank/DDBJ databases">
        <title>Crenobacter sp. nov.</title>
        <authorList>
            <person name="Shi S."/>
        </authorList>
    </citation>
    <scope>NUCLEOTIDE SEQUENCE [LARGE SCALE GENOMIC DNA]</scope>
    <source>
        <strain evidence="1 2">GY 70310</strain>
    </source>
</reference>
<comment type="caution">
    <text evidence="1">The sequence shown here is derived from an EMBL/GenBank/DDBJ whole genome shotgun (WGS) entry which is preliminary data.</text>
</comment>
<proteinExistence type="predicted"/>
<sequence length="315" mass="34529">MHDDQGMKHGTRKYRLAYDVAMILLLEDPARNVIRTLSSIVNHPPSAMCGFWLKIILEYFSDQTLIKRDKRPRTAPPPYTPHGVHPMKIRSIAMAALLATTLAGCASTRGTRISEGSAVAEMPQAGFLTDYSRLQPQDRGTLQYLDRSASLKRYNKLMLEPVAVILSSNPEYSDNTLPPATQARIADGITAAMKKELGQDFQLVNTPGADVLRVRLALTGVQAVDPALTPADFIPVKAIFNAGRAMAGQSPRVAELTGEVEVLDANNRQLGAAIFSRKADTSLSQGVRLSWSDLEALSQAWAKQLHMLLLRGKNR</sequence>
<dbReference type="EMBL" id="STGJ01000001">
    <property type="protein sequence ID" value="TIC86900.1"/>
    <property type="molecule type" value="Genomic_DNA"/>
</dbReference>
<evidence type="ECO:0000313" key="2">
    <source>
        <dbReference type="Proteomes" id="UP000308891"/>
    </source>
</evidence>
<accession>A0A4T0V585</accession>
<evidence type="ECO:0000313" key="1">
    <source>
        <dbReference type="EMBL" id="TIC86900.1"/>
    </source>
</evidence>
<dbReference type="Proteomes" id="UP000308891">
    <property type="component" value="Unassembled WGS sequence"/>
</dbReference>
<dbReference type="AlphaFoldDB" id="A0A4T0V585"/>